<evidence type="ECO:0000313" key="7">
    <source>
        <dbReference type="EMBL" id="HIS24840.1"/>
    </source>
</evidence>
<dbReference type="EMBL" id="DVIR01000052">
    <property type="protein sequence ID" value="HIS24840.1"/>
    <property type="molecule type" value="Genomic_DNA"/>
</dbReference>
<gene>
    <name evidence="7" type="ORF">IAD01_05500</name>
</gene>
<dbReference type="Proteomes" id="UP000823982">
    <property type="component" value="Unassembled WGS sequence"/>
</dbReference>
<evidence type="ECO:0000256" key="5">
    <source>
        <dbReference type="ARBA" id="ARBA00023136"/>
    </source>
</evidence>
<feature type="transmembrane region" description="Helical" evidence="6">
    <location>
        <begin position="44"/>
        <end position="64"/>
    </location>
</feature>
<comment type="subcellular location">
    <subcellularLocation>
        <location evidence="1">Membrane</location>
        <topology evidence="1">Multi-pass membrane protein</topology>
    </subcellularLocation>
</comment>
<dbReference type="FunFam" id="1.20.1260.100:FF:000001">
    <property type="entry name" value="translocator protein 2"/>
    <property type="match status" value="1"/>
</dbReference>
<comment type="similarity">
    <text evidence="2">Belongs to the TspO/BZRP family.</text>
</comment>
<name>A0A9D1JIL4_9FIRM</name>
<feature type="transmembrane region" description="Helical" evidence="6">
    <location>
        <begin position="76"/>
        <end position="92"/>
    </location>
</feature>
<feature type="transmembrane region" description="Helical" evidence="6">
    <location>
        <begin position="130"/>
        <end position="151"/>
    </location>
</feature>
<dbReference type="PIRSF" id="PIRSF005859">
    <property type="entry name" value="PBR"/>
    <property type="match status" value="1"/>
</dbReference>
<feature type="transmembrane region" description="Helical" evidence="6">
    <location>
        <begin position="7"/>
        <end position="28"/>
    </location>
</feature>
<dbReference type="CDD" id="cd15904">
    <property type="entry name" value="TSPO_MBR"/>
    <property type="match status" value="1"/>
</dbReference>
<proteinExistence type="inferred from homology"/>
<keyword evidence="3 6" id="KW-0812">Transmembrane</keyword>
<evidence type="ECO:0000256" key="4">
    <source>
        <dbReference type="ARBA" id="ARBA00022989"/>
    </source>
</evidence>
<dbReference type="Pfam" id="PF03073">
    <property type="entry name" value="TspO_MBR"/>
    <property type="match status" value="1"/>
</dbReference>
<sequence length="155" mass="17321">MKKHPVISAIVAVVIPLAVGGLSALLAGDMKTEYIKPALYPPDWLFPVAWTILYVMMGIASYLVYKRSDCVINDALKVYFYQLFVNFCWPIVFFRFGYLAAAAVVLGVLIILVVSNIIEFYKVHKTAGKLLIPYLIWCVFALYLNVAIAILNPAV</sequence>
<keyword evidence="5 6" id="KW-0472">Membrane</keyword>
<evidence type="ECO:0000256" key="1">
    <source>
        <dbReference type="ARBA" id="ARBA00004141"/>
    </source>
</evidence>
<reference evidence="7" key="2">
    <citation type="journal article" date="2021" name="PeerJ">
        <title>Extensive microbial diversity within the chicken gut microbiome revealed by metagenomics and culture.</title>
        <authorList>
            <person name="Gilroy R."/>
            <person name="Ravi A."/>
            <person name="Getino M."/>
            <person name="Pursley I."/>
            <person name="Horton D.L."/>
            <person name="Alikhan N.F."/>
            <person name="Baker D."/>
            <person name="Gharbi K."/>
            <person name="Hall N."/>
            <person name="Watson M."/>
            <person name="Adriaenssens E.M."/>
            <person name="Foster-Nyarko E."/>
            <person name="Jarju S."/>
            <person name="Secka A."/>
            <person name="Antonio M."/>
            <person name="Oren A."/>
            <person name="Chaudhuri R.R."/>
            <person name="La Ragione R."/>
            <person name="Hildebrand F."/>
            <person name="Pallen M.J."/>
        </authorList>
    </citation>
    <scope>NUCLEOTIDE SEQUENCE</scope>
    <source>
        <strain evidence="7">CHK157-1446</strain>
    </source>
</reference>
<organism evidence="7 8">
    <name type="scientific">Candidatus Faeciplasma gallinarum</name>
    <dbReference type="NCBI Taxonomy" id="2840799"/>
    <lineage>
        <taxon>Bacteria</taxon>
        <taxon>Bacillati</taxon>
        <taxon>Bacillota</taxon>
        <taxon>Clostridia</taxon>
        <taxon>Eubacteriales</taxon>
        <taxon>Oscillospiraceae</taxon>
        <taxon>Oscillospiraceae incertae sedis</taxon>
        <taxon>Candidatus Faeciplasma</taxon>
    </lineage>
</organism>
<dbReference type="PANTHER" id="PTHR10057:SF0">
    <property type="entry name" value="TRANSLOCATOR PROTEIN"/>
    <property type="match status" value="1"/>
</dbReference>
<comment type="caution">
    <text evidence="7">The sequence shown here is derived from an EMBL/GenBank/DDBJ whole genome shotgun (WGS) entry which is preliminary data.</text>
</comment>
<evidence type="ECO:0000256" key="6">
    <source>
        <dbReference type="SAM" id="Phobius"/>
    </source>
</evidence>
<keyword evidence="4 6" id="KW-1133">Transmembrane helix</keyword>
<reference evidence="7" key="1">
    <citation type="submission" date="2020-10" db="EMBL/GenBank/DDBJ databases">
        <authorList>
            <person name="Gilroy R."/>
        </authorList>
    </citation>
    <scope>NUCLEOTIDE SEQUENCE</scope>
    <source>
        <strain evidence="7">CHK157-1446</strain>
    </source>
</reference>
<evidence type="ECO:0000256" key="3">
    <source>
        <dbReference type="ARBA" id="ARBA00022692"/>
    </source>
</evidence>
<evidence type="ECO:0000256" key="2">
    <source>
        <dbReference type="ARBA" id="ARBA00007524"/>
    </source>
</evidence>
<dbReference type="AlphaFoldDB" id="A0A9D1JIL4"/>
<dbReference type="Gene3D" id="1.20.1260.100">
    <property type="entry name" value="TspO/MBR protein"/>
    <property type="match status" value="1"/>
</dbReference>
<dbReference type="GO" id="GO:0016020">
    <property type="term" value="C:membrane"/>
    <property type="evidence" value="ECO:0007669"/>
    <property type="project" value="UniProtKB-SubCell"/>
</dbReference>
<dbReference type="InterPro" id="IPR004307">
    <property type="entry name" value="TspO_MBR"/>
</dbReference>
<dbReference type="InterPro" id="IPR038330">
    <property type="entry name" value="TspO/MBR-related_sf"/>
</dbReference>
<dbReference type="PANTHER" id="PTHR10057">
    <property type="entry name" value="PERIPHERAL-TYPE BENZODIAZEPINE RECEPTOR"/>
    <property type="match status" value="1"/>
</dbReference>
<protein>
    <submittedName>
        <fullName evidence="7">Tryptophan-rich sensory protein</fullName>
    </submittedName>
</protein>
<evidence type="ECO:0000313" key="8">
    <source>
        <dbReference type="Proteomes" id="UP000823982"/>
    </source>
</evidence>
<accession>A0A9D1JIL4</accession>
<feature type="transmembrane region" description="Helical" evidence="6">
    <location>
        <begin position="98"/>
        <end position="118"/>
    </location>
</feature>
<dbReference type="GO" id="GO:0033013">
    <property type="term" value="P:tetrapyrrole metabolic process"/>
    <property type="evidence" value="ECO:0007669"/>
    <property type="project" value="UniProtKB-ARBA"/>
</dbReference>